<dbReference type="GO" id="GO:0071949">
    <property type="term" value="F:FAD binding"/>
    <property type="evidence" value="ECO:0007669"/>
    <property type="project" value="InterPro"/>
</dbReference>
<dbReference type="InterPro" id="IPR036318">
    <property type="entry name" value="FAD-bd_PCMH-like_sf"/>
</dbReference>
<comment type="caution">
    <text evidence="11">The sequence shown here is derived from an EMBL/GenBank/DDBJ whole genome shotgun (WGS) entry which is preliminary data.</text>
</comment>
<dbReference type="InterPro" id="IPR016169">
    <property type="entry name" value="FAD-bd_PCMH_sub2"/>
</dbReference>
<feature type="domain" description="FAD-binding PCMH-type" evidence="10">
    <location>
        <begin position="100"/>
        <end position="316"/>
    </location>
</feature>
<dbReference type="InterPro" id="IPR016166">
    <property type="entry name" value="FAD-bd_PCMH"/>
</dbReference>
<accession>A0A7W3PFZ7</accession>
<dbReference type="GO" id="GO:0051536">
    <property type="term" value="F:iron-sulfur cluster binding"/>
    <property type="evidence" value="ECO:0007669"/>
    <property type="project" value="UniProtKB-KW"/>
</dbReference>
<dbReference type="Pfam" id="PF02913">
    <property type="entry name" value="FAD-oxidase_C"/>
    <property type="match status" value="1"/>
</dbReference>
<dbReference type="GO" id="GO:0004458">
    <property type="term" value="F:D-lactate dehydrogenase (cytochrome) activity"/>
    <property type="evidence" value="ECO:0007669"/>
    <property type="project" value="TreeGrafter"/>
</dbReference>
<dbReference type="PROSITE" id="PS51387">
    <property type="entry name" value="FAD_PCMH"/>
    <property type="match status" value="1"/>
</dbReference>
<dbReference type="InterPro" id="IPR006094">
    <property type="entry name" value="Oxid_FAD_bind_N"/>
</dbReference>
<dbReference type="InterPro" id="IPR004113">
    <property type="entry name" value="FAD-bd_oxidored_4_C"/>
</dbReference>
<dbReference type="Pfam" id="PF01565">
    <property type="entry name" value="FAD_binding_4"/>
    <property type="match status" value="1"/>
</dbReference>
<feature type="region of interest" description="Disordered" evidence="8">
    <location>
        <begin position="1"/>
        <end position="44"/>
    </location>
</feature>
<dbReference type="PROSITE" id="PS00198">
    <property type="entry name" value="4FE4S_FER_1"/>
    <property type="match status" value="1"/>
</dbReference>
<keyword evidence="7" id="KW-0411">Iron-sulfur</keyword>
<dbReference type="GO" id="GO:1903457">
    <property type="term" value="P:lactate catabolic process"/>
    <property type="evidence" value="ECO:0007669"/>
    <property type="project" value="TreeGrafter"/>
</dbReference>
<dbReference type="SUPFAM" id="SSF56176">
    <property type="entry name" value="FAD-binding/transporter-associated domain-like"/>
    <property type="match status" value="1"/>
</dbReference>
<keyword evidence="12" id="KW-1185">Reference proteome</keyword>
<keyword evidence="2" id="KW-0285">Flavoprotein</keyword>
<dbReference type="SUPFAM" id="SSF55103">
    <property type="entry name" value="FAD-linked oxidases, C-terminal domain"/>
    <property type="match status" value="1"/>
</dbReference>
<dbReference type="AlphaFoldDB" id="A0A7W3PFZ7"/>
<dbReference type="PANTHER" id="PTHR11748">
    <property type="entry name" value="D-LACTATE DEHYDROGENASE"/>
    <property type="match status" value="1"/>
</dbReference>
<feature type="domain" description="4Fe-4S ferredoxin-type" evidence="9">
    <location>
        <begin position="672"/>
        <end position="705"/>
    </location>
</feature>
<evidence type="ECO:0000313" key="12">
    <source>
        <dbReference type="Proteomes" id="UP000540568"/>
    </source>
</evidence>
<dbReference type="Pfam" id="PF02754">
    <property type="entry name" value="CCG"/>
    <property type="match status" value="1"/>
</dbReference>
<keyword evidence="4" id="KW-0274">FAD</keyword>
<evidence type="ECO:0000256" key="7">
    <source>
        <dbReference type="ARBA" id="ARBA00023014"/>
    </source>
</evidence>
<evidence type="ECO:0000313" key="11">
    <source>
        <dbReference type="EMBL" id="MBA8810448.1"/>
    </source>
</evidence>
<dbReference type="InterPro" id="IPR016164">
    <property type="entry name" value="FAD-linked_Oxase-like_C"/>
</dbReference>
<evidence type="ECO:0000259" key="10">
    <source>
        <dbReference type="PROSITE" id="PS51387"/>
    </source>
</evidence>
<dbReference type="InterPro" id="IPR016171">
    <property type="entry name" value="Vanillyl_alc_oxidase_C-sub2"/>
</dbReference>
<evidence type="ECO:0000256" key="5">
    <source>
        <dbReference type="ARBA" id="ARBA00023002"/>
    </source>
</evidence>
<feature type="compositionally biased region" description="Basic and acidic residues" evidence="8">
    <location>
        <begin position="28"/>
        <end position="44"/>
    </location>
</feature>
<keyword evidence="3" id="KW-0479">Metal-binding</keyword>
<dbReference type="InterPro" id="IPR017896">
    <property type="entry name" value="4Fe4S_Fe-S-bd"/>
</dbReference>
<protein>
    <submittedName>
        <fullName evidence="11">FAD/FMN-containing dehydrogenase/Fe-S oxidoreductase</fullName>
    </submittedName>
</protein>
<evidence type="ECO:0000256" key="8">
    <source>
        <dbReference type="SAM" id="MobiDB-lite"/>
    </source>
</evidence>
<dbReference type="Gene3D" id="3.30.70.2740">
    <property type="match status" value="1"/>
</dbReference>
<evidence type="ECO:0000256" key="2">
    <source>
        <dbReference type="ARBA" id="ARBA00022630"/>
    </source>
</evidence>
<dbReference type="GO" id="GO:0008720">
    <property type="term" value="F:D-lactate dehydrogenase (NAD+) activity"/>
    <property type="evidence" value="ECO:0007669"/>
    <property type="project" value="TreeGrafter"/>
</dbReference>
<evidence type="ECO:0000259" key="9">
    <source>
        <dbReference type="PROSITE" id="PS51379"/>
    </source>
</evidence>
<comment type="cofactor">
    <cofactor evidence="1">
        <name>FAD</name>
        <dbReference type="ChEBI" id="CHEBI:57692"/>
    </cofactor>
</comment>
<dbReference type="Gene3D" id="3.30.465.10">
    <property type="match status" value="1"/>
</dbReference>
<dbReference type="Proteomes" id="UP000540568">
    <property type="component" value="Unassembled WGS sequence"/>
</dbReference>
<keyword evidence="5" id="KW-0560">Oxidoreductase</keyword>
<evidence type="ECO:0000256" key="4">
    <source>
        <dbReference type="ARBA" id="ARBA00022827"/>
    </source>
</evidence>
<organism evidence="11 12">
    <name type="scientific">Promicromonospora sukumoe</name>
    <dbReference type="NCBI Taxonomy" id="88382"/>
    <lineage>
        <taxon>Bacteria</taxon>
        <taxon>Bacillati</taxon>
        <taxon>Actinomycetota</taxon>
        <taxon>Actinomycetes</taxon>
        <taxon>Micrococcales</taxon>
        <taxon>Promicromonosporaceae</taxon>
        <taxon>Promicromonospora</taxon>
    </lineage>
</organism>
<reference evidence="11 12" key="1">
    <citation type="submission" date="2020-07" db="EMBL/GenBank/DDBJ databases">
        <title>Sequencing the genomes of 1000 actinobacteria strains.</title>
        <authorList>
            <person name="Klenk H.-P."/>
        </authorList>
    </citation>
    <scope>NUCLEOTIDE SEQUENCE [LARGE SCALE GENOMIC DNA]</scope>
    <source>
        <strain evidence="11 12">DSM 44121</strain>
    </source>
</reference>
<dbReference type="Pfam" id="PF13183">
    <property type="entry name" value="Fer4_8"/>
    <property type="match status" value="1"/>
</dbReference>
<gene>
    <name evidence="11" type="ORF">FHX71_004424</name>
</gene>
<sequence length="1044" mass="110506">MPPQTHDARPLNGMNDKGHTADAAEAARIAREKAEARAAEDAERRRAEIEERRKAAEREADHAVAAARDAVADALRTVVACDVDTSTRRRAEYSTDASNYRVVPEGVVFPESTDDVVAVLGVLRELSVPVTARGAGTSVAGNSVGPGVVLDLGRNLNQVLSVDPDRGTARVQPGTVMSTLQAAAKPHGLRFGPDPSTQNRATLGGMIGNNACGPHAVAYGRTADNVVSLDVVDGAGRRFIAGSGDPEFADVPGLKELVRENLALIRTEFGRFGRQVSGYSLEHLLPENGSNLARALVGTEGTLVTVLEAELNLVEVPGAPTLVVLGYPDMATAADDVPRLLDHKPLAIEGLDARLVDVVRRAKGAASVPPLPGADDPHVTGWLMIEVGGSSQAEALGRADAIVASSTALDSAVLPAGADATKMWQIRADGAGLAGRTPAGEQAWPGWEDSAVPPEKLGPYLRDLQALMDRYGVDGLPYGHFGDGCVHLRIDIPLETSGSVLRTFMMEAAELVARYGGSLSGEHGDGRARSELLPLIYSPEAIALMERFKALFDPKDLLNPGVVVRPRAVDDDLRRPAATPVRTKLPLVGKGSGHGVRRKAGYEGFSFAHDHNDLTTAVHRCVGVGKCRADNSAAGGFMCPSYQATKDEKDVTRGRARVLQEAVNGTLVGGLSAPEVRESLDLCLSCKACSSDCPAGVDMAQYKSEVLYRTYRGKLRPVDHYALGWLPRWARLAGAVPELVNALLGVKWIGKAVLWAGGMDTRRSMPKFAEVPFRQWWARGGATHGVPGLAVTGLPGREGATAARLASKPKVVLWTDSFSDALSPTVPQAALKVLTSAGFDVIVPDEQACCGLTWISTGQLDGARRRLLKLLEVLGPYAVNGIPIMGLEPSCTAVLRSDLFDLFPDDPRAQAVARMTRTPAELLTSDDTPDGWSVPDLGDVSAVVQPHCHQHSVMGYEADQALLEKGGAQIEVLAGCCGLAGNFGMQKGHYETSVAVAENALLPALRDAAPGTTYLADGFSCRTQALDLMGVEGKSLLEVIADRL</sequence>
<dbReference type="Gene3D" id="1.10.45.10">
    <property type="entry name" value="Vanillyl-alcohol Oxidase, Chain A, domain 4"/>
    <property type="match status" value="1"/>
</dbReference>
<dbReference type="PROSITE" id="PS51379">
    <property type="entry name" value="4FE4S_FER_2"/>
    <property type="match status" value="1"/>
</dbReference>
<keyword evidence="6" id="KW-0408">Iron</keyword>
<name>A0A7W3PFZ7_9MICO</name>
<dbReference type="SUPFAM" id="SSF46548">
    <property type="entry name" value="alpha-helical ferredoxin"/>
    <property type="match status" value="1"/>
</dbReference>
<proteinExistence type="predicted"/>
<dbReference type="GO" id="GO:0046872">
    <property type="term" value="F:metal ion binding"/>
    <property type="evidence" value="ECO:0007669"/>
    <property type="project" value="UniProtKB-KW"/>
</dbReference>
<evidence type="ECO:0000256" key="3">
    <source>
        <dbReference type="ARBA" id="ARBA00022723"/>
    </source>
</evidence>
<dbReference type="InterPro" id="IPR017900">
    <property type="entry name" value="4Fe4S_Fe_S_CS"/>
</dbReference>
<dbReference type="PANTHER" id="PTHR11748:SF119">
    <property type="entry name" value="D-2-HYDROXYGLUTARATE DEHYDROGENASE"/>
    <property type="match status" value="1"/>
</dbReference>
<dbReference type="EMBL" id="JACGWV010000002">
    <property type="protein sequence ID" value="MBA8810448.1"/>
    <property type="molecule type" value="Genomic_DNA"/>
</dbReference>
<evidence type="ECO:0000256" key="6">
    <source>
        <dbReference type="ARBA" id="ARBA00023004"/>
    </source>
</evidence>
<dbReference type="InterPro" id="IPR004017">
    <property type="entry name" value="Cys_rich_dom"/>
</dbReference>
<evidence type="ECO:0000256" key="1">
    <source>
        <dbReference type="ARBA" id="ARBA00001974"/>
    </source>
</evidence>